<feature type="transmembrane region" description="Helical" evidence="7">
    <location>
        <begin position="200"/>
        <end position="224"/>
    </location>
</feature>
<sequence length="365" mass="40091">MDRFKNAITAKFNNADSAKKPNLEVEEEKVSYPGWAKKIGEIVMFVWNKCLWGPFKYVWNFLNKWTNLTFWIFAGIFIGILVGYFQPEFSQEIEPLGTAFIRMIKIIVVPLIFSTLVLGIAGHSEDISTVGKLAIKTIIYFEVVTTFALAVGLIMANLVKPGVGVILPGDDANDDASELASRSDEITWYGEMFMIIPENFFAAAVEDQILGIVFCAAMFACAAIKADKKSRDVMLMICEAMSQVIFKMVGLIMNYAPIGIGASLAATVGANGIGVLANLGKLIGALYASLVIFLCVILFPVMLMCRVPIIGFFKSIGQPWLIAFSTSSSESALPKAMEKMREFGCPNSLVSFVIPTYVSLFFFSP</sequence>
<name>A0AAD5KDD1_9FUNG</name>
<dbReference type="Proteomes" id="UP001209540">
    <property type="component" value="Unassembled WGS sequence"/>
</dbReference>
<feature type="transmembrane region" description="Helical" evidence="7">
    <location>
        <begin position="133"/>
        <end position="159"/>
    </location>
</feature>
<keyword evidence="9" id="KW-1185">Reference proteome</keyword>
<evidence type="ECO:0000256" key="4">
    <source>
        <dbReference type="ARBA" id="ARBA00022692"/>
    </source>
</evidence>
<dbReference type="PRINTS" id="PR00173">
    <property type="entry name" value="EDTRNSPORT"/>
</dbReference>
<comment type="subcellular location">
    <subcellularLocation>
        <location evidence="1">Cell membrane</location>
        <topology evidence="1">Multi-pass membrane protein</topology>
    </subcellularLocation>
    <subcellularLocation>
        <location evidence="7">Membrane</location>
        <topology evidence="7">Multi-pass membrane protein</topology>
    </subcellularLocation>
</comment>
<proteinExistence type="inferred from homology"/>
<dbReference type="Pfam" id="PF00375">
    <property type="entry name" value="SDF"/>
    <property type="match status" value="1"/>
</dbReference>
<reference evidence="8" key="2">
    <citation type="submission" date="2023-02" db="EMBL/GenBank/DDBJ databases">
        <authorList>
            <consortium name="DOE Joint Genome Institute"/>
            <person name="Mondo S.J."/>
            <person name="Chang Y."/>
            <person name="Wang Y."/>
            <person name="Ahrendt S."/>
            <person name="Andreopoulos W."/>
            <person name="Barry K."/>
            <person name="Beard J."/>
            <person name="Benny G.L."/>
            <person name="Blankenship S."/>
            <person name="Bonito G."/>
            <person name="Cuomo C."/>
            <person name="Desiro A."/>
            <person name="Gervers K.A."/>
            <person name="Hundley H."/>
            <person name="Kuo A."/>
            <person name="LaButti K."/>
            <person name="Lang B.F."/>
            <person name="Lipzen A."/>
            <person name="O'Donnell K."/>
            <person name="Pangilinan J."/>
            <person name="Reynolds N."/>
            <person name="Sandor L."/>
            <person name="Smith M.W."/>
            <person name="Tsang A."/>
            <person name="Grigoriev I.V."/>
            <person name="Stajich J.E."/>
            <person name="Spatafora J.W."/>
        </authorList>
    </citation>
    <scope>NUCLEOTIDE SEQUENCE</scope>
    <source>
        <strain evidence="8">RSA 2281</strain>
    </source>
</reference>
<keyword evidence="6 7" id="KW-0472">Membrane</keyword>
<reference evidence="8" key="1">
    <citation type="journal article" date="2022" name="IScience">
        <title>Evolution of zygomycete secretomes and the origins of terrestrial fungal ecologies.</title>
        <authorList>
            <person name="Chang Y."/>
            <person name="Wang Y."/>
            <person name="Mondo S."/>
            <person name="Ahrendt S."/>
            <person name="Andreopoulos W."/>
            <person name="Barry K."/>
            <person name="Beard J."/>
            <person name="Benny G.L."/>
            <person name="Blankenship S."/>
            <person name="Bonito G."/>
            <person name="Cuomo C."/>
            <person name="Desiro A."/>
            <person name="Gervers K.A."/>
            <person name="Hundley H."/>
            <person name="Kuo A."/>
            <person name="LaButti K."/>
            <person name="Lang B.F."/>
            <person name="Lipzen A."/>
            <person name="O'Donnell K."/>
            <person name="Pangilinan J."/>
            <person name="Reynolds N."/>
            <person name="Sandor L."/>
            <person name="Smith M.E."/>
            <person name="Tsang A."/>
            <person name="Grigoriev I.V."/>
            <person name="Stajich J.E."/>
            <person name="Spatafora J.W."/>
        </authorList>
    </citation>
    <scope>NUCLEOTIDE SEQUENCE</scope>
    <source>
        <strain evidence="8">RSA 2281</strain>
    </source>
</reference>
<protein>
    <recommendedName>
        <fullName evidence="7">Amino acid transporter</fullName>
    </recommendedName>
</protein>
<evidence type="ECO:0000313" key="8">
    <source>
        <dbReference type="EMBL" id="KAI9267886.1"/>
    </source>
</evidence>
<dbReference type="AlphaFoldDB" id="A0AAD5KDD1"/>
<evidence type="ECO:0000256" key="3">
    <source>
        <dbReference type="ARBA" id="ARBA00022475"/>
    </source>
</evidence>
<dbReference type="Gene3D" id="1.10.3860.10">
    <property type="entry name" value="Sodium:dicarboxylate symporter"/>
    <property type="match status" value="1"/>
</dbReference>
<feature type="transmembrane region" description="Helical" evidence="7">
    <location>
        <begin position="343"/>
        <end position="363"/>
    </location>
</feature>
<dbReference type="PANTHER" id="PTHR42865:SF7">
    <property type="entry name" value="PROTON_GLUTAMATE-ASPARTATE SYMPORTER"/>
    <property type="match status" value="1"/>
</dbReference>
<feature type="transmembrane region" description="Helical" evidence="7">
    <location>
        <begin position="244"/>
        <end position="270"/>
    </location>
</feature>
<accession>A0AAD5KDD1</accession>
<dbReference type="PANTHER" id="PTHR42865">
    <property type="entry name" value="PROTON/GLUTAMATE-ASPARTATE SYMPORTER"/>
    <property type="match status" value="1"/>
</dbReference>
<evidence type="ECO:0000256" key="7">
    <source>
        <dbReference type="RuleBase" id="RU361216"/>
    </source>
</evidence>
<dbReference type="InterPro" id="IPR036458">
    <property type="entry name" value="Na:dicarbo_symporter_sf"/>
</dbReference>
<feature type="transmembrane region" description="Helical" evidence="7">
    <location>
        <begin position="68"/>
        <end position="87"/>
    </location>
</feature>
<comment type="caution">
    <text evidence="8">The sequence shown here is derived from an EMBL/GenBank/DDBJ whole genome shotgun (WGS) entry which is preliminary data.</text>
</comment>
<keyword evidence="4 7" id="KW-0812">Transmembrane</keyword>
<dbReference type="EMBL" id="JAIXMP010000009">
    <property type="protein sequence ID" value="KAI9267886.1"/>
    <property type="molecule type" value="Genomic_DNA"/>
</dbReference>
<evidence type="ECO:0000256" key="1">
    <source>
        <dbReference type="ARBA" id="ARBA00004651"/>
    </source>
</evidence>
<evidence type="ECO:0000256" key="2">
    <source>
        <dbReference type="ARBA" id="ARBA00022448"/>
    </source>
</evidence>
<gene>
    <name evidence="8" type="ORF">BDA99DRAFT_435699</name>
</gene>
<feature type="transmembrane region" description="Helical" evidence="7">
    <location>
        <begin position="99"/>
        <end position="121"/>
    </location>
</feature>
<organism evidence="8 9">
    <name type="scientific">Phascolomyces articulosus</name>
    <dbReference type="NCBI Taxonomy" id="60185"/>
    <lineage>
        <taxon>Eukaryota</taxon>
        <taxon>Fungi</taxon>
        <taxon>Fungi incertae sedis</taxon>
        <taxon>Mucoromycota</taxon>
        <taxon>Mucoromycotina</taxon>
        <taxon>Mucoromycetes</taxon>
        <taxon>Mucorales</taxon>
        <taxon>Lichtheimiaceae</taxon>
        <taxon>Phascolomyces</taxon>
    </lineage>
</organism>
<comment type="similarity">
    <text evidence="7">Belongs to the dicarboxylate/amino acid:cation symporter (DAACS) (TC 2.A.23) family.</text>
</comment>
<keyword evidence="3" id="KW-1003">Cell membrane</keyword>
<dbReference type="InterPro" id="IPR001991">
    <property type="entry name" value="Na-dicarboxylate_symporter"/>
</dbReference>
<keyword evidence="2 7" id="KW-0813">Transport</keyword>
<keyword evidence="5 7" id="KW-1133">Transmembrane helix</keyword>
<evidence type="ECO:0000256" key="6">
    <source>
        <dbReference type="ARBA" id="ARBA00023136"/>
    </source>
</evidence>
<keyword evidence="7" id="KW-0769">Symport</keyword>
<dbReference type="GO" id="GO:0015293">
    <property type="term" value="F:symporter activity"/>
    <property type="evidence" value="ECO:0007669"/>
    <property type="project" value="UniProtKB-UniRule"/>
</dbReference>
<evidence type="ECO:0000256" key="5">
    <source>
        <dbReference type="ARBA" id="ARBA00022989"/>
    </source>
</evidence>
<evidence type="ECO:0000313" key="9">
    <source>
        <dbReference type="Proteomes" id="UP001209540"/>
    </source>
</evidence>
<dbReference type="GO" id="GO:0006835">
    <property type="term" value="P:dicarboxylic acid transport"/>
    <property type="evidence" value="ECO:0007669"/>
    <property type="project" value="TreeGrafter"/>
</dbReference>
<dbReference type="SUPFAM" id="SSF118215">
    <property type="entry name" value="Proton glutamate symport protein"/>
    <property type="match status" value="1"/>
</dbReference>
<feature type="transmembrane region" description="Helical" evidence="7">
    <location>
        <begin position="282"/>
        <end position="305"/>
    </location>
</feature>
<dbReference type="GO" id="GO:0005886">
    <property type="term" value="C:plasma membrane"/>
    <property type="evidence" value="ECO:0007669"/>
    <property type="project" value="UniProtKB-SubCell"/>
</dbReference>